<evidence type="ECO:0000313" key="9">
    <source>
        <dbReference type="Proteomes" id="UP001500121"/>
    </source>
</evidence>
<organism evidence="8 9">
    <name type="scientific">Amnibacterium soli</name>
    <dbReference type="NCBI Taxonomy" id="1282736"/>
    <lineage>
        <taxon>Bacteria</taxon>
        <taxon>Bacillati</taxon>
        <taxon>Actinomycetota</taxon>
        <taxon>Actinomycetes</taxon>
        <taxon>Micrococcales</taxon>
        <taxon>Microbacteriaceae</taxon>
        <taxon>Amnibacterium</taxon>
    </lineage>
</organism>
<dbReference type="PANTHER" id="PTHR23513">
    <property type="entry name" value="INTEGRAL MEMBRANE EFFLUX PROTEIN-RELATED"/>
    <property type="match status" value="1"/>
</dbReference>
<evidence type="ECO:0000259" key="7">
    <source>
        <dbReference type="PROSITE" id="PS50850"/>
    </source>
</evidence>
<feature type="transmembrane region" description="Helical" evidence="6">
    <location>
        <begin position="275"/>
        <end position="295"/>
    </location>
</feature>
<keyword evidence="3 6" id="KW-0812">Transmembrane</keyword>
<keyword evidence="5 6" id="KW-0472">Membrane</keyword>
<dbReference type="InterPro" id="IPR036259">
    <property type="entry name" value="MFS_trans_sf"/>
</dbReference>
<keyword evidence="9" id="KW-1185">Reference proteome</keyword>
<feature type="transmembrane region" description="Helical" evidence="6">
    <location>
        <begin position="188"/>
        <end position="211"/>
    </location>
</feature>
<dbReference type="Gene3D" id="1.20.1250.20">
    <property type="entry name" value="MFS general substrate transporter like domains"/>
    <property type="match status" value="1"/>
</dbReference>
<dbReference type="Proteomes" id="UP001500121">
    <property type="component" value="Unassembled WGS sequence"/>
</dbReference>
<comment type="caution">
    <text evidence="8">The sequence shown here is derived from an EMBL/GenBank/DDBJ whole genome shotgun (WGS) entry which is preliminary data.</text>
</comment>
<feature type="transmembrane region" description="Helical" evidence="6">
    <location>
        <begin position="316"/>
        <end position="337"/>
    </location>
</feature>
<feature type="transmembrane region" description="Helical" evidence="6">
    <location>
        <begin position="46"/>
        <end position="66"/>
    </location>
</feature>
<dbReference type="EMBL" id="BAABLP010000002">
    <property type="protein sequence ID" value="GAA4743149.1"/>
    <property type="molecule type" value="Genomic_DNA"/>
</dbReference>
<feature type="transmembrane region" description="Helical" evidence="6">
    <location>
        <begin position="127"/>
        <end position="156"/>
    </location>
</feature>
<evidence type="ECO:0000256" key="3">
    <source>
        <dbReference type="ARBA" id="ARBA00022692"/>
    </source>
</evidence>
<evidence type="ECO:0000256" key="4">
    <source>
        <dbReference type="ARBA" id="ARBA00022989"/>
    </source>
</evidence>
<dbReference type="CDD" id="cd06173">
    <property type="entry name" value="MFS_MefA_like"/>
    <property type="match status" value="1"/>
</dbReference>
<dbReference type="InterPro" id="IPR011701">
    <property type="entry name" value="MFS"/>
</dbReference>
<dbReference type="SUPFAM" id="SSF103473">
    <property type="entry name" value="MFS general substrate transporter"/>
    <property type="match status" value="1"/>
</dbReference>
<evidence type="ECO:0000256" key="1">
    <source>
        <dbReference type="ARBA" id="ARBA00004651"/>
    </source>
</evidence>
<feature type="transmembrane region" description="Helical" evidence="6">
    <location>
        <begin position="223"/>
        <end position="243"/>
    </location>
</feature>
<keyword evidence="4 6" id="KW-1133">Transmembrane helix</keyword>
<gene>
    <name evidence="8" type="ORF">GCM10025783_13350</name>
</gene>
<keyword evidence="2" id="KW-1003">Cell membrane</keyword>
<evidence type="ECO:0000256" key="5">
    <source>
        <dbReference type="ARBA" id="ARBA00023136"/>
    </source>
</evidence>
<evidence type="ECO:0000313" key="8">
    <source>
        <dbReference type="EMBL" id="GAA4743149.1"/>
    </source>
</evidence>
<evidence type="ECO:0000256" key="6">
    <source>
        <dbReference type="SAM" id="Phobius"/>
    </source>
</evidence>
<sequence length="367" mass="36990">MALAFAVLDLTGSIAQLGVVVAARSITNVALLLVGGVLADRLPRGLLLSGSSVLSGAAQLGAAAIVAARLDLVWLLALLAALNGAASAVSQPLATALVPQTLPAPLLQPGNALARISGNLTSLLGTAVAGLVVAFAGSAAAVAVDGVTFLLAAAAWAGLRAPAPDREQASSFVQDLAEGWTAFRTRRWLWTVVAAFTLSNCCYACAVLVLGPVHADSTIGRPAWGLVQAALPAGLVLGGLVALRLHPRRPLLVGMLCTVPFPLLALALGVAPVTAVLVVVFLVAGIGAEVFEVLWQTTMQQRVPAELLARVSSYDLLGSFVAIPLGQLLAAPLAGAIGVRPSMIVAGAVGGAALLACLLVREVRAPA</sequence>
<feature type="domain" description="Major facilitator superfamily (MFS) profile" evidence="7">
    <location>
        <begin position="1"/>
        <end position="164"/>
    </location>
</feature>
<dbReference type="PANTHER" id="PTHR23513:SF11">
    <property type="entry name" value="STAPHYLOFERRIN A TRANSPORTER"/>
    <property type="match status" value="1"/>
</dbReference>
<name>A0ABP8YZL7_9MICO</name>
<accession>A0ABP8YZL7</accession>
<dbReference type="InterPro" id="IPR020846">
    <property type="entry name" value="MFS_dom"/>
</dbReference>
<feature type="transmembrane region" description="Helical" evidence="6">
    <location>
        <begin position="343"/>
        <end position="360"/>
    </location>
</feature>
<comment type="subcellular location">
    <subcellularLocation>
        <location evidence="1">Cell membrane</location>
        <topology evidence="1">Multi-pass membrane protein</topology>
    </subcellularLocation>
</comment>
<proteinExistence type="predicted"/>
<protein>
    <submittedName>
        <fullName evidence="8">MFS transporter</fullName>
    </submittedName>
</protein>
<dbReference type="Pfam" id="PF07690">
    <property type="entry name" value="MFS_1"/>
    <property type="match status" value="1"/>
</dbReference>
<reference evidence="9" key="1">
    <citation type="journal article" date="2019" name="Int. J. Syst. Evol. Microbiol.">
        <title>The Global Catalogue of Microorganisms (GCM) 10K type strain sequencing project: providing services to taxonomists for standard genome sequencing and annotation.</title>
        <authorList>
            <consortium name="The Broad Institute Genomics Platform"/>
            <consortium name="The Broad Institute Genome Sequencing Center for Infectious Disease"/>
            <person name="Wu L."/>
            <person name="Ma J."/>
        </authorList>
    </citation>
    <scope>NUCLEOTIDE SEQUENCE [LARGE SCALE GENOMIC DNA]</scope>
    <source>
        <strain evidence="9">JCM 19015</strain>
    </source>
</reference>
<evidence type="ECO:0000256" key="2">
    <source>
        <dbReference type="ARBA" id="ARBA00022475"/>
    </source>
</evidence>
<dbReference type="PROSITE" id="PS50850">
    <property type="entry name" value="MFS"/>
    <property type="match status" value="1"/>
</dbReference>
<feature type="transmembrane region" description="Helical" evidence="6">
    <location>
        <begin position="250"/>
        <end position="269"/>
    </location>
</feature>